<evidence type="ECO:0000313" key="4">
    <source>
        <dbReference type="EMBL" id="BBZ44147.1"/>
    </source>
</evidence>
<dbReference type="InterPro" id="IPR038332">
    <property type="entry name" value="PPE_sf"/>
</dbReference>
<dbReference type="EMBL" id="AP022614">
    <property type="protein sequence ID" value="BBZ44147.1"/>
    <property type="molecule type" value="Genomic_DNA"/>
</dbReference>
<comment type="similarity">
    <text evidence="1">Belongs to the mycobacterial PPE family.</text>
</comment>
<dbReference type="Proteomes" id="UP000467105">
    <property type="component" value="Chromosome"/>
</dbReference>
<dbReference type="Pfam" id="PF00823">
    <property type="entry name" value="PPE"/>
    <property type="match status" value="1"/>
</dbReference>
<feature type="domain" description="PPE family C-terminal" evidence="3">
    <location>
        <begin position="332"/>
        <end position="396"/>
    </location>
</feature>
<proteinExistence type="inferred from homology"/>
<dbReference type="OrthoDB" id="4764495at2"/>
<keyword evidence="5" id="KW-1185">Reference proteome</keyword>
<name>A0A7I7YS99_9MYCO</name>
<dbReference type="InterPro" id="IPR022171">
    <property type="entry name" value="PPE_C"/>
</dbReference>
<dbReference type="Gene3D" id="1.20.1260.20">
    <property type="entry name" value="PPE superfamily"/>
    <property type="match status" value="1"/>
</dbReference>
<dbReference type="PANTHER" id="PTHR46766:SF1">
    <property type="entry name" value="GLUTAMINE-RICH PROTEIN 2"/>
    <property type="match status" value="1"/>
</dbReference>
<sequence length="435" mass="42753">MFDFGALPPEINSGRMYVGAGSGPLLAAAAAWDDLASELQSAGASYNSTLASLTAGPWTGPSSIAMAAAAAPYVAWINSTGAQAELAGTQAKLAAAAYETAFAATVPPPVIAANRALLMALIATNFLGQNTPAIAATEAQYAEMWAQDAAAMYAYASSSSVATQLQTFVEPPQTTSNTTAQAAAATQAANTPAASVGSEVSQFLNYVPTFLQNLGSTLVSPTAPTATTGNLLSGLNLPQLVNLSALPPGLNADLTAWNNIISVTASGPYSLQGLTSIAGGPFLSFGQVYSYAQNGQGLAAFGAVKPITGALAPLTSGAAVNLSSAVGGVPVSGAMGKAALVGSMSVPQGWTEAAPAIRTLAQVLPANLAAAPAASLAGEGGVFSQMALSSLAGRAVGAATFQSASSGSAAASALGGVLEADPAAATIIVIPVLED</sequence>
<gene>
    <name evidence="4" type="primary">PPE32</name>
    <name evidence="4" type="ORF">MPRM_14280</name>
</gene>
<evidence type="ECO:0000259" key="2">
    <source>
        <dbReference type="Pfam" id="PF00823"/>
    </source>
</evidence>
<evidence type="ECO:0000313" key="5">
    <source>
        <dbReference type="Proteomes" id="UP000467105"/>
    </source>
</evidence>
<dbReference type="GO" id="GO:0052572">
    <property type="term" value="P:response to host immune response"/>
    <property type="evidence" value="ECO:0007669"/>
    <property type="project" value="TreeGrafter"/>
</dbReference>
<feature type="domain" description="PPE" evidence="2">
    <location>
        <begin position="3"/>
        <end position="165"/>
    </location>
</feature>
<dbReference type="InterPro" id="IPR000030">
    <property type="entry name" value="PPE_dom"/>
</dbReference>
<evidence type="ECO:0000259" key="3">
    <source>
        <dbReference type="Pfam" id="PF12484"/>
    </source>
</evidence>
<evidence type="ECO:0000256" key="1">
    <source>
        <dbReference type="ARBA" id="ARBA00010652"/>
    </source>
</evidence>
<protein>
    <submittedName>
        <fullName evidence="4">PPE family protein</fullName>
    </submittedName>
</protein>
<dbReference type="SUPFAM" id="SSF140459">
    <property type="entry name" value="PE/PPE dimer-like"/>
    <property type="match status" value="1"/>
</dbReference>
<dbReference type="Pfam" id="PF12484">
    <property type="entry name" value="PPE-SVP"/>
    <property type="match status" value="1"/>
</dbReference>
<accession>A0A7I7YS99</accession>
<dbReference type="AlphaFoldDB" id="A0A7I7YS99"/>
<organism evidence="4 5">
    <name type="scientific">Mycobacterium parmense</name>
    <dbReference type="NCBI Taxonomy" id="185642"/>
    <lineage>
        <taxon>Bacteria</taxon>
        <taxon>Bacillati</taxon>
        <taxon>Actinomycetota</taxon>
        <taxon>Actinomycetes</taxon>
        <taxon>Mycobacteriales</taxon>
        <taxon>Mycobacteriaceae</taxon>
        <taxon>Mycobacterium</taxon>
        <taxon>Mycobacterium simiae complex</taxon>
    </lineage>
</organism>
<reference evidence="4 5" key="1">
    <citation type="journal article" date="2019" name="Emerg. Microbes Infect.">
        <title>Comprehensive subspecies identification of 175 nontuberculous mycobacteria species based on 7547 genomic profiles.</title>
        <authorList>
            <person name="Matsumoto Y."/>
            <person name="Kinjo T."/>
            <person name="Motooka D."/>
            <person name="Nabeya D."/>
            <person name="Jung N."/>
            <person name="Uechi K."/>
            <person name="Horii T."/>
            <person name="Iida T."/>
            <person name="Fujita J."/>
            <person name="Nakamura S."/>
        </authorList>
    </citation>
    <scope>NUCLEOTIDE SEQUENCE [LARGE SCALE GENOMIC DNA]</scope>
    <source>
        <strain evidence="4 5">JCM 14742</strain>
    </source>
</reference>
<dbReference type="RefSeq" id="WP_085267463.1">
    <property type="nucleotide sequence ID" value="NZ_AP022614.1"/>
</dbReference>
<dbReference type="FunFam" id="1.20.1260.20:FF:000001">
    <property type="entry name" value="PPE family protein PPE41"/>
    <property type="match status" value="1"/>
</dbReference>
<dbReference type="PANTHER" id="PTHR46766">
    <property type="entry name" value="GLUTAMINE-RICH PROTEIN 2"/>
    <property type="match status" value="1"/>
</dbReference>